<dbReference type="GO" id="GO:0003841">
    <property type="term" value="F:1-acylglycerol-3-phosphate O-acyltransferase activity"/>
    <property type="evidence" value="ECO:0007669"/>
    <property type="project" value="TreeGrafter"/>
</dbReference>
<keyword evidence="1 4" id="KW-0808">Transferase</keyword>
<proteinExistence type="predicted"/>
<organism evidence="4">
    <name type="scientific">human gut metagenome</name>
    <dbReference type="NCBI Taxonomy" id="408170"/>
    <lineage>
        <taxon>unclassified sequences</taxon>
        <taxon>metagenomes</taxon>
        <taxon>organismal metagenomes</taxon>
    </lineage>
</organism>
<evidence type="ECO:0000313" key="4">
    <source>
        <dbReference type="EMBL" id="EKC62830.1"/>
    </source>
</evidence>
<feature type="domain" description="Phospholipid/glycerol acyltransferase" evidence="3">
    <location>
        <begin position="20"/>
        <end position="108"/>
    </location>
</feature>
<dbReference type="CDD" id="cd07989">
    <property type="entry name" value="LPLAT_AGPAT-like"/>
    <property type="match status" value="1"/>
</dbReference>
<evidence type="ECO:0000256" key="1">
    <source>
        <dbReference type="ARBA" id="ARBA00022679"/>
    </source>
</evidence>
<evidence type="ECO:0000259" key="3">
    <source>
        <dbReference type="Pfam" id="PF01553"/>
    </source>
</evidence>
<accession>K1T8V2</accession>
<comment type="caution">
    <text evidence="4">The sequence shown here is derived from an EMBL/GenBank/DDBJ whole genome shotgun (WGS) entry which is preliminary data.</text>
</comment>
<dbReference type="GO" id="GO:0006654">
    <property type="term" value="P:phosphatidic acid biosynthetic process"/>
    <property type="evidence" value="ECO:0007669"/>
    <property type="project" value="TreeGrafter"/>
</dbReference>
<name>K1T8V2_9ZZZZ</name>
<evidence type="ECO:0000256" key="2">
    <source>
        <dbReference type="ARBA" id="ARBA00023315"/>
    </source>
</evidence>
<dbReference type="AlphaFoldDB" id="K1T8V2"/>
<protein>
    <submittedName>
        <fullName evidence="4">Protein containing Phospholipid/glycerol acyltransferase domain protein</fullName>
    </submittedName>
</protein>
<dbReference type="PANTHER" id="PTHR10434">
    <property type="entry name" value="1-ACYL-SN-GLYCEROL-3-PHOSPHATE ACYLTRANSFERASE"/>
    <property type="match status" value="1"/>
</dbReference>
<sequence>MLLYWILLPIVWPLLHILWRIEVVGKENIPRGRAHVIASNHLSDLDPVYILEAVFSWKRYTILAKQELFKNPLIGWFLSCMGAVPIDRGKGDMGTVNKVTDECKNGTPIL</sequence>
<gene>
    <name evidence="4" type="ORF">LEA_11640</name>
</gene>
<dbReference type="Pfam" id="PF01553">
    <property type="entry name" value="Acyltransferase"/>
    <property type="match status" value="1"/>
</dbReference>
<dbReference type="EMBL" id="AJWY01007855">
    <property type="protein sequence ID" value="EKC62830.1"/>
    <property type="molecule type" value="Genomic_DNA"/>
</dbReference>
<feature type="non-terminal residue" evidence="4">
    <location>
        <position position="110"/>
    </location>
</feature>
<dbReference type="SUPFAM" id="SSF69593">
    <property type="entry name" value="Glycerol-3-phosphate (1)-acyltransferase"/>
    <property type="match status" value="1"/>
</dbReference>
<dbReference type="PANTHER" id="PTHR10434:SF40">
    <property type="entry name" value="1-ACYL-SN-GLYCEROL-3-PHOSPHATE ACYLTRANSFERASE"/>
    <property type="match status" value="1"/>
</dbReference>
<dbReference type="InterPro" id="IPR002123">
    <property type="entry name" value="Plipid/glycerol_acylTrfase"/>
</dbReference>
<reference evidence="4" key="1">
    <citation type="journal article" date="2013" name="Environ. Microbiol.">
        <title>Microbiota from the distal guts of lean and obese adolescents exhibit partial functional redundancy besides clear differences in community structure.</title>
        <authorList>
            <person name="Ferrer M."/>
            <person name="Ruiz A."/>
            <person name="Lanza F."/>
            <person name="Haange S.B."/>
            <person name="Oberbach A."/>
            <person name="Till H."/>
            <person name="Bargiela R."/>
            <person name="Campoy C."/>
            <person name="Segura M.T."/>
            <person name="Richter M."/>
            <person name="von Bergen M."/>
            <person name="Seifert J."/>
            <person name="Suarez A."/>
        </authorList>
    </citation>
    <scope>NUCLEOTIDE SEQUENCE</scope>
</reference>
<keyword evidence="2 4" id="KW-0012">Acyltransferase</keyword>